<evidence type="ECO:0000256" key="4">
    <source>
        <dbReference type="ARBA" id="ARBA00023136"/>
    </source>
</evidence>
<protein>
    <recommendedName>
        <fullName evidence="8">Rhodopsin domain-containing protein</fullName>
    </recommendedName>
</protein>
<dbReference type="Proteomes" id="UP001149165">
    <property type="component" value="Unassembled WGS sequence"/>
</dbReference>
<feature type="transmembrane region" description="Helical" evidence="7">
    <location>
        <begin position="201"/>
        <end position="220"/>
    </location>
</feature>
<evidence type="ECO:0000256" key="2">
    <source>
        <dbReference type="ARBA" id="ARBA00022692"/>
    </source>
</evidence>
<evidence type="ECO:0000313" key="10">
    <source>
        <dbReference type="Proteomes" id="UP001149165"/>
    </source>
</evidence>
<keyword evidence="4 7" id="KW-0472">Membrane</keyword>
<feature type="domain" description="Rhodopsin" evidence="8">
    <location>
        <begin position="27"/>
        <end position="265"/>
    </location>
</feature>
<keyword evidence="3 7" id="KW-1133">Transmembrane helix</keyword>
<reference evidence="9" key="2">
    <citation type="journal article" date="2023" name="IMA Fungus">
        <title>Comparative genomic study of the Penicillium genus elucidates a diverse pangenome and 15 lateral gene transfer events.</title>
        <authorList>
            <person name="Petersen C."/>
            <person name="Sorensen T."/>
            <person name="Nielsen M.R."/>
            <person name="Sondergaard T.E."/>
            <person name="Sorensen J.L."/>
            <person name="Fitzpatrick D.A."/>
            <person name="Frisvad J.C."/>
            <person name="Nielsen K.L."/>
        </authorList>
    </citation>
    <scope>NUCLEOTIDE SEQUENCE</scope>
    <source>
        <strain evidence="9">IBT 30069</strain>
    </source>
</reference>
<name>A0A9W9EKT9_9EURO</name>
<dbReference type="OrthoDB" id="5022096at2759"/>
<sequence>MGLRGEGPVLVGVLWMEIVITLIVVALRIYTRTVIRNNVGWDDALLVVTWGLMVGFVALCTASAMYGMGVHVDQLNHHQQTQGKLLLLLGQTVISLAMGTSKCAVSVFLMRIVVKRWHMAFLWFWTASIMFLGIFQAISVMTQCTPSRSLWDTNVTAKSCPLDLVTISYVICSWSAILDFVLAIFPWYALWGLNMKFKEKVNICLSLSLGIIAGVCGVVRTTGLNALAVSDDYLYAVTESAIWTNSEITLTMVCVSIPALRPLYRSLAGRSTSNETSNYNQINPYHLQKYSGQTSHPDYALDSLTTTTVHGKQGTCDNSATSKHTGIDEGSDDMDTSHILNKQNYDPNVIHQITEVDISYEDRKSDVPTVPAKARQHI</sequence>
<dbReference type="InterPro" id="IPR052337">
    <property type="entry name" value="SAT4-like"/>
</dbReference>
<evidence type="ECO:0000256" key="3">
    <source>
        <dbReference type="ARBA" id="ARBA00022989"/>
    </source>
</evidence>
<evidence type="ECO:0000256" key="5">
    <source>
        <dbReference type="ARBA" id="ARBA00038359"/>
    </source>
</evidence>
<dbReference type="GO" id="GO:0016020">
    <property type="term" value="C:membrane"/>
    <property type="evidence" value="ECO:0007669"/>
    <property type="project" value="UniProtKB-SubCell"/>
</dbReference>
<feature type="transmembrane region" description="Helical" evidence="7">
    <location>
        <begin position="12"/>
        <end position="31"/>
    </location>
</feature>
<keyword evidence="10" id="KW-1185">Reference proteome</keyword>
<keyword evidence="2 7" id="KW-0812">Transmembrane</keyword>
<feature type="region of interest" description="Disordered" evidence="6">
    <location>
        <begin position="311"/>
        <end position="343"/>
    </location>
</feature>
<feature type="transmembrane region" description="Helical" evidence="7">
    <location>
        <begin position="167"/>
        <end position="189"/>
    </location>
</feature>
<evidence type="ECO:0000256" key="1">
    <source>
        <dbReference type="ARBA" id="ARBA00004141"/>
    </source>
</evidence>
<comment type="caution">
    <text evidence="9">The sequence shown here is derived from an EMBL/GenBank/DDBJ whole genome shotgun (WGS) entry which is preliminary data.</text>
</comment>
<dbReference type="PANTHER" id="PTHR33048:SF93">
    <property type="entry name" value="INTEGRAL MEMBRANE PROTEIN"/>
    <property type="match status" value="1"/>
</dbReference>
<feature type="compositionally biased region" description="Polar residues" evidence="6">
    <location>
        <begin position="311"/>
        <end position="324"/>
    </location>
</feature>
<dbReference type="InterPro" id="IPR049326">
    <property type="entry name" value="Rhodopsin_dom_fungi"/>
</dbReference>
<organism evidence="9 10">
    <name type="scientific">Penicillium angulare</name>
    <dbReference type="NCBI Taxonomy" id="116970"/>
    <lineage>
        <taxon>Eukaryota</taxon>
        <taxon>Fungi</taxon>
        <taxon>Dikarya</taxon>
        <taxon>Ascomycota</taxon>
        <taxon>Pezizomycotina</taxon>
        <taxon>Eurotiomycetes</taxon>
        <taxon>Eurotiomycetidae</taxon>
        <taxon>Eurotiales</taxon>
        <taxon>Aspergillaceae</taxon>
        <taxon>Penicillium</taxon>
    </lineage>
</organism>
<comment type="similarity">
    <text evidence="5">Belongs to the SAT4 family.</text>
</comment>
<evidence type="ECO:0000259" key="8">
    <source>
        <dbReference type="Pfam" id="PF20684"/>
    </source>
</evidence>
<evidence type="ECO:0000256" key="6">
    <source>
        <dbReference type="SAM" id="MobiDB-lite"/>
    </source>
</evidence>
<comment type="subcellular location">
    <subcellularLocation>
        <location evidence="1">Membrane</location>
        <topology evidence="1">Multi-pass membrane protein</topology>
    </subcellularLocation>
</comment>
<evidence type="ECO:0000256" key="7">
    <source>
        <dbReference type="SAM" id="Phobius"/>
    </source>
</evidence>
<dbReference type="PANTHER" id="PTHR33048">
    <property type="entry name" value="PTH11-LIKE INTEGRAL MEMBRANE PROTEIN (AFU_ORTHOLOGUE AFUA_5G11245)"/>
    <property type="match status" value="1"/>
</dbReference>
<feature type="transmembrane region" description="Helical" evidence="7">
    <location>
        <begin position="86"/>
        <end position="109"/>
    </location>
</feature>
<gene>
    <name evidence="9" type="ORF">N7456_013075</name>
</gene>
<dbReference type="AlphaFoldDB" id="A0A9W9EKT9"/>
<feature type="transmembrane region" description="Helical" evidence="7">
    <location>
        <begin position="43"/>
        <end position="66"/>
    </location>
</feature>
<proteinExistence type="inferred from homology"/>
<dbReference type="EMBL" id="JAPQKH010000008">
    <property type="protein sequence ID" value="KAJ5083648.1"/>
    <property type="molecule type" value="Genomic_DNA"/>
</dbReference>
<dbReference type="Pfam" id="PF20684">
    <property type="entry name" value="Fung_rhodopsin"/>
    <property type="match status" value="1"/>
</dbReference>
<accession>A0A9W9EKT9</accession>
<evidence type="ECO:0000313" key="9">
    <source>
        <dbReference type="EMBL" id="KAJ5083648.1"/>
    </source>
</evidence>
<reference evidence="9" key="1">
    <citation type="submission" date="2022-11" db="EMBL/GenBank/DDBJ databases">
        <authorList>
            <person name="Petersen C."/>
        </authorList>
    </citation>
    <scope>NUCLEOTIDE SEQUENCE</scope>
    <source>
        <strain evidence="9">IBT 30069</strain>
    </source>
</reference>
<feature type="transmembrane region" description="Helical" evidence="7">
    <location>
        <begin position="121"/>
        <end position="141"/>
    </location>
</feature>